<dbReference type="Proteomes" id="UP000199820">
    <property type="component" value="Unassembled WGS sequence"/>
</dbReference>
<evidence type="ECO:0000313" key="7">
    <source>
        <dbReference type="Proteomes" id="UP000199820"/>
    </source>
</evidence>
<dbReference type="GO" id="GO:0042956">
    <property type="term" value="P:maltodextrin transmembrane transport"/>
    <property type="evidence" value="ECO:0007669"/>
    <property type="project" value="TreeGrafter"/>
</dbReference>
<dbReference type="Pfam" id="PF13416">
    <property type="entry name" value="SBP_bac_8"/>
    <property type="match status" value="1"/>
</dbReference>
<dbReference type="GO" id="GO:0055052">
    <property type="term" value="C:ATP-binding cassette (ABC) transporter complex, substrate-binding subunit-containing"/>
    <property type="evidence" value="ECO:0007669"/>
    <property type="project" value="TreeGrafter"/>
</dbReference>
<evidence type="ECO:0000256" key="2">
    <source>
        <dbReference type="ARBA" id="ARBA00022448"/>
    </source>
</evidence>
<evidence type="ECO:0000313" key="8">
    <source>
        <dbReference type="Proteomes" id="UP000214760"/>
    </source>
</evidence>
<dbReference type="eggNOG" id="COG1653">
    <property type="taxonomic scope" value="Bacteria"/>
</dbReference>
<dbReference type="RefSeq" id="WP_031470992.1">
    <property type="nucleotide sequence ID" value="NZ_FOIL01000008.1"/>
</dbReference>
<keyword evidence="6" id="KW-0762">Sugar transport</keyword>
<feature type="signal peptide" evidence="4">
    <location>
        <begin position="1"/>
        <end position="27"/>
    </location>
</feature>
<dbReference type="PANTHER" id="PTHR30061:SF50">
    <property type="entry name" value="MALTOSE_MALTODEXTRIN-BINDING PERIPLASMIC PROTEIN"/>
    <property type="match status" value="1"/>
</dbReference>
<dbReference type="CDD" id="cd14748">
    <property type="entry name" value="PBP2_UgpB"/>
    <property type="match status" value="1"/>
</dbReference>
<dbReference type="EMBL" id="FOIL01000008">
    <property type="protein sequence ID" value="SET22912.1"/>
    <property type="molecule type" value="Genomic_DNA"/>
</dbReference>
<evidence type="ECO:0000256" key="3">
    <source>
        <dbReference type="ARBA" id="ARBA00022729"/>
    </source>
</evidence>
<organism evidence="6 8">
    <name type="scientific">[Clostridium] aminophilum</name>
    <dbReference type="NCBI Taxonomy" id="1526"/>
    <lineage>
        <taxon>Bacteria</taxon>
        <taxon>Bacillati</taxon>
        <taxon>Bacillota</taxon>
        <taxon>Clostridia</taxon>
        <taxon>Lachnospirales</taxon>
        <taxon>Lachnospiraceae</taxon>
    </lineage>
</organism>
<dbReference type="PROSITE" id="PS51257">
    <property type="entry name" value="PROKAR_LIPOPROTEIN"/>
    <property type="match status" value="1"/>
</dbReference>
<keyword evidence="2" id="KW-0813">Transport</keyword>
<sequence length="462" mass="50756">MKKMQWKTLEKSAALALAGAMALTACSGSTGSAAATTAAQTTAAESQAADGKTEAADASKYEVTEPIEIVWWHALEDQYTDLVNEVVDEFNKSQDKIHVTAEYKGAYKDINEALIAANAAGTGLPAVVVANTDYVASYGASGLYEDLDPYIKATGYDATDFADGLLVSAQYEGKQVSLPFLHSTQVIYYNADMAKEKGIEIPTKIDDMDAFLEKATEKAADGTTSVYGLEIPGWDQWYFETLYLNDGVKIINGENKCDLNSEAAVARTKKIQDWTKAGLVNYRQGTDASANMRQDFYDKKAFAVMHTSSLYNNYVSKCDFNVGMAWYPAAADGTKNSEVGGCVLGIPSKNDQKTKNAAWQFLQFLCGKEVNMKWAEGTGYLPTRKSVLHTDEGKAFLEKKPAFQCIFDNLDLVNPRIQNAAWSELATTWKNYMVTMMTEFSDAQEQSDSMVEEIDEILADHK</sequence>
<dbReference type="SUPFAM" id="SSF53850">
    <property type="entry name" value="Periplasmic binding protein-like II"/>
    <property type="match status" value="1"/>
</dbReference>
<feature type="chain" id="PRO_5038217136" evidence="4">
    <location>
        <begin position="28"/>
        <end position="462"/>
    </location>
</feature>
<name>A0A1I6I867_9FIRM</name>
<dbReference type="PANTHER" id="PTHR30061">
    <property type="entry name" value="MALTOSE-BINDING PERIPLASMIC PROTEIN"/>
    <property type="match status" value="1"/>
</dbReference>
<dbReference type="Gene3D" id="3.40.190.10">
    <property type="entry name" value="Periplasmic binding protein-like II"/>
    <property type="match status" value="1"/>
</dbReference>
<dbReference type="GO" id="GO:0015768">
    <property type="term" value="P:maltose transport"/>
    <property type="evidence" value="ECO:0007669"/>
    <property type="project" value="TreeGrafter"/>
</dbReference>
<dbReference type="EMBL" id="FOZC01000001">
    <property type="protein sequence ID" value="SFR62922.1"/>
    <property type="molecule type" value="Genomic_DNA"/>
</dbReference>
<evidence type="ECO:0000256" key="1">
    <source>
        <dbReference type="ARBA" id="ARBA00008520"/>
    </source>
</evidence>
<protein>
    <submittedName>
        <fullName evidence="6">Multiple sugar transport system substrate-binding protein</fullName>
    </submittedName>
</protein>
<dbReference type="STRING" id="1526.SAMN02910262_00012"/>
<keyword evidence="7" id="KW-1185">Reference proteome</keyword>
<comment type="similarity">
    <text evidence="1">Belongs to the bacterial solute-binding protein 1 family.</text>
</comment>
<dbReference type="Proteomes" id="UP000214760">
    <property type="component" value="Unassembled WGS sequence"/>
</dbReference>
<proteinExistence type="inferred from homology"/>
<evidence type="ECO:0000313" key="6">
    <source>
        <dbReference type="EMBL" id="SFR62922.1"/>
    </source>
</evidence>
<accession>A0A1I6I867</accession>
<dbReference type="AlphaFoldDB" id="A0A1I6I867"/>
<evidence type="ECO:0000256" key="4">
    <source>
        <dbReference type="SAM" id="SignalP"/>
    </source>
</evidence>
<dbReference type="InterPro" id="IPR006059">
    <property type="entry name" value="SBP"/>
</dbReference>
<evidence type="ECO:0000313" key="5">
    <source>
        <dbReference type="EMBL" id="SET22912.1"/>
    </source>
</evidence>
<dbReference type="GO" id="GO:1901982">
    <property type="term" value="F:maltose binding"/>
    <property type="evidence" value="ECO:0007669"/>
    <property type="project" value="TreeGrafter"/>
</dbReference>
<gene>
    <name evidence="6" type="ORF">SAMN02910262_00012</name>
    <name evidence="5" type="ORF">SAMN04487771_100863</name>
</gene>
<reference evidence="7 8" key="1">
    <citation type="submission" date="2016-10" db="EMBL/GenBank/DDBJ databases">
        <authorList>
            <person name="de Groot N.N."/>
        </authorList>
    </citation>
    <scope>NUCLEOTIDE SEQUENCE [LARGE SCALE GENOMIC DNA]</scope>
    <source>
        <strain evidence="6 8">F</strain>
        <strain evidence="5 7">KH1P1</strain>
    </source>
</reference>
<keyword evidence="3 4" id="KW-0732">Signal</keyword>